<organismHost>
    <name type="scientific">Paramecium bursaria</name>
    <dbReference type="NCBI Taxonomy" id="74790"/>
</organismHost>
<sequence length="93" mass="10212">MPKMVAIVAEIASRPSRGSDMVFSMILQMLLGGVLGTELIPYVSFRPSMVSAAMPSRLVFRYASNSKFLASSVSRSEMMALNADIFLIFLVIF</sequence>
<feature type="transmembrane region" description="Helical" evidence="1">
    <location>
        <begin position="21"/>
        <end position="45"/>
    </location>
</feature>
<dbReference type="Proteomes" id="UP000246715">
    <property type="component" value="Segment"/>
</dbReference>
<dbReference type="EMBL" id="DQ491001">
    <property type="protein sequence ID" value="ABT14096.1"/>
    <property type="molecule type" value="Genomic_DNA"/>
</dbReference>
<keyword evidence="1" id="KW-0812">Transmembrane</keyword>
<protein>
    <submittedName>
        <fullName evidence="2">Uncharacterized protein m542R</fullName>
    </submittedName>
</protein>
<evidence type="ECO:0000313" key="2">
    <source>
        <dbReference type="EMBL" id="ABT14096.1"/>
    </source>
</evidence>
<proteinExistence type="predicted"/>
<evidence type="ECO:0000313" key="3">
    <source>
        <dbReference type="Proteomes" id="UP000246715"/>
    </source>
</evidence>
<organism evidence="2 3">
    <name type="scientific">Paramecium bursaria Chlorella virus MT325</name>
    <name type="common">PBCV-MT325</name>
    <dbReference type="NCBI Taxonomy" id="346932"/>
    <lineage>
        <taxon>Viruses</taxon>
        <taxon>Varidnaviria</taxon>
        <taxon>Bamfordvirae</taxon>
        <taxon>Nucleocytoviricota</taxon>
        <taxon>Megaviricetes</taxon>
        <taxon>Algavirales</taxon>
        <taxon>Phycodnaviridae</taxon>
        <taxon>Chlorovirus</taxon>
        <taxon>Chlorovirus conductrix</taxon>
        <taxon>Paramecium bursaria Chlorella virus A1</taxon>
    </lineage>
</organism>
<keyword evidence="1" id="KW-0472">Membrane</keyword>
<evidence type="ECO:0000256" key="1">
    <source>
        <dbReference type="SAM" id="Phobius"/>
    </source>
</evidence>
<keyword evidence="1" id="KW-1133">Transmembrane helix</keyword>
<name>A7IUS2_PBCVM</name>
<reference evidence="2 3" key="1">
    <citation type="journal article" date="2007" name="Virology">
        <title>Sequence and annotation of the 314-kb MT325 and the 321-kb FR483 viruses that infect Chlorella Pbi.</title>
        <authorList>
            <person name="Fitzgerald L.A."/>
            <person name="Graves M.V."/>
            <person name="Li X."/>
            <person name="Feldblyum T."/>
            <person name="Hartigan J."/>
            <person name="Van Etten J.L."/>
        </authorList>
    </citation>
    <scope>NUCLEOTIDE SEQUENCE [LARGE SCALE GENOMIC DNA]</scope>
    <source>
        <strain evidence="2 3">MT325</strain>
    </source>
</reference>
<gene>
    <name evidence="2" type="primary">m542R</name>
    <name evidence="2" type="ORF">MT325_m542R</name>
</gene>
<accession>A7IUS2</accession>